<evidence type="ECO:0000313" key="2">
    <source>
        <dbReference type="Proteomes" id="UP000799118"/>
    </source>
</evidence>
<name>A0A6A4HAM4_9AGAR</name>
<protein>
    <submittedName>
        <fullName evidence="1">Uncharacterized protein</fullName>
    </submittedName>
</protein>
<sequence>MRFKRRGVPPLESHRHASSKIDTVATRLTHCVEFTLLWEQPSALEKDWHGTPPRDYYLICQVGYPPLIDSMDSGKAHAVQKLVGGTAPLALNYDGFHETHGAASETVYNIRPSNCSFLFERGGPVAYDNPDASRQGLGTVQSRMLRPAEHNAPTGTKVRCIRVIITLATVIRAPIYKVQRIAFTSTEHREVIPNSGTFMQSIWTGTAEIEQQIAGSASLKCTFNRVTDYT</sequence>
<reference evidence="1" key="1">
    <citation type="journal article" date="2019" name="Environ. Microbiol.">
        <title>Fungal ecological strategies reflected in gene transcription - a case study of two litter decomposers.</title>
        <authorList>
            <person name="Barbi F."/>
            <person name="Kohler A."/>
            <person name="Barry K."/>
            <person name="Baskaran P."/>
            <person name="Daum C."/>
            <person name="Fauchery L."/>
            <person name="Ihrmark K."/>
            <person name="Kuo A."/>
            <person name="LaButti K."/>
            <person name="Lipzen A."/>
            <person name="Morin E."/>
            <person name="Grigoriev I.V."/>
            <person name="Henrissat B."/>
            <person name="Lindahl B."/>
            <person name="Martin F."/>
        </authorList>
    </citation>
    <scope>NUCLEOTIDE SEQUENCE</scope>
    <source>
        <strain evidence="1">JB14</strain>
    </source>
</reference>
<proteinExistence type="predicted"/>
<keyword evidence="2" id="KW-1185">Reference proteome</keyword>
<dbReference type="Proteomes" id="UP000799118">
    <property type="component" value="Unassembled WGS sequence"/>
</dbReference>
<dbReference type="EMBL" id="ML769544">
    <property type="protein sequence ID" value="KAE9394763.1"/>
    <property type="molecule type" value="Genomic_DNA"/>
</dbReference>
<evidence type="ECO:0000313" key="1">
    <source>
        <dbReference type="EMBL" id="KAE9394763.1"/>
    </source>
</evidence>
<organism evidence="1 2">
    <name type="scientific">Gymnopus androsaceus JB14</name>
    <dbReference type="NCBI Taxonomy" id="1447944"/>
    <lineage>
        <taxon>Eukaryota</taxon>
        <taxon>Fungi</taxon>
        <taxon>Dikarya</taxon>
        <taxon>Basidiomycota</taxon>
        <taxon>Agaricomycotina</taxon>
        <taxon>Agaricomycetes</taxon>
        <taxon>Agaricomycetidae</taxon>
        <taxon>Agaricales</taxon>
        <taxon>Marasmiineae</taxon>
        <taxon>Omphalotaceae</taxon>
        <taxon>Gymnopus</taxon>
    </lineage>
</organism>
<accession>A0A6A4HAM4</accession>
<dbReference type="AlphaFoldDB" id="A0A6A4HAM4"/>
<gene>
    <name evidence="1" type="ORF">BT96DRAFT_998270</name>
</gene>